<dbReference type="SUPFAM" id="SSF51556">
    <property type="entry name" value="Metallo-dependent hydrolases"/>
    <property type="match status" value="1"/>
</dbReference>
<dbReference type="Gene3D" id="3.20.20.140">
    <property type="entry name" value="Metal-dependent hydrolases"/>
    <property type="match status" value="1"/>
</dbReference>
<proteinExistence type="predicted"/>
<dbReference type="InterPro" id="IPR006680">
    <property type="entry name" value="Amidohydro-rel"/>
</dbReference>
<evidence type="ECO:0000313" key="3">
    <source>
        <dbReference type="EMBL" id="SVA18563.1"/>
    </source>
</evidence>
<name>A0A381TWP8_9ZZZZ</name>
<sequence>MKPMQYKGTVFMENNLRIELMDKLGIDLQLLSPNPLTMFHRIEPDVAAEFCKIHNDAMAEAVNEYPDRFLGSAALPMQDVEAACKELERATKTLGLVAVSTGTDYPFGLDDSRLDDFYKTMVEFNIPLFLHPASTGGAEGPDDWRMGRYDMSIMLGYAYEETLAVATIVIGGVMDRHPDLDICISHGGGAMPYLIERFVEMSEFRDWASDGVKENGFLSELKRLWFDAHVHGEKSQKMLFDLVGEDRLVYGTNFGGWDTPKKLEDFAPDLTENAKKLLRLNN</sequence>
<dbReference type="GO" id="GO:0016831">
    <property type="term" value="F:carboxy-lyase activity"/>
    <property type="evidence" value="ECO:0007669"/>
    <property type="project" value="InterPro"/>
</dbReference>
<dbReference type="GO" id="GO:0016787">
    <property type="term" value="F:hydrolase activity"/>
    <property type="evidence" value="ECO:0007669"/>
    <property type="project" value="InterPro"/>
</dbReference>
<dbReference type="GO" id="GO:0005737">
    <property type="term" value="C:cytoplasm"/>
    <property type="evidence" value="ECO:0007669"/>
    <property type="project" value="TreeGrafter"/>
</dbReference>
<keyword evidence="1" id="KW-0456">Lyase</keyword>
<feature type="domain" description="Amidohydrolase-related" evidence="2">
    <location>
        <begin position="17"/>
        <end position="268"/>
    </location>
</feature>
<protein>
    <recommendedName>
        <fullName evidence="2">Amidohydrolase-related domain-containing protein</fullName>
    </recommendedName>
</protein>
<accession>A0A381TWP8</accession>
<dbReference type="InterPro" id="IPR032466">
    <property type="entry name" value="Metal_Hydrolase"/>
</dbReference>
<gene>
    <name evidence="3" type="ORF">METZ01_LOCUS71417</name>
</gene>
<dbReference type="PANTHER" id="PTHR21240">
    <property type="entry name" value="2-AMINO-3-CARBOXYLMUCONATE-6-SEMIALDEHYDE DECARBOXYLASE"/>
    <property type="match status" value="1"/>
</dbReference>
<organism evidence="3">
    <name type="scientific">marine metagenome</name>
    <dbReference type="NCBI Taxonomy" id="408172"/>
    <lineage>
        <taxon>unclassified sequences</taxon>
        <taxon>metagenomes</taxon>
        <taxon>ecological metagenomes</taxon>
    </lineage>
</organism>
<dbReference type="InterPro" id="IPR032465">
    <property type="entry name" value="ACMSD"/>
</dbReference>
<evidence type="ECO:0000259" key="2">
    <source>
        <dbReference type="Pfam" id="PF04909"/>
    </source>
</evidence>
<dbReference type="EMBL" id="UINC01005029">
    <property type="protein sequence ID" value="SVA18563.1"/>
    <property type="molecule type" value="Genomic_DNA"/>
</dbReference>
<evidence type="ECO:0000256" key="1">
    <source>
        <dbReference type="ARBA" id="ARBA00023239"/>
    </source>
</evidence>
<reference evidence="3" key="1">
    <citation type="submission" date="2018-05" db="EMBL/GenBank/DDBJ databases">
        <authorList>
            <person name="Lanie J.A."/>
            <person name="Ng W.-L."/>
            <person name="Kazmierczak K.M."/>
            <person name="Andrzejewski T.M."/>
            <person name="Davidsen T.M."/>
            <person name="Wayne K.J."/>
            <person name="Tettelin H."/>
            <person name="Glass J.I."/>
            <person name="Rusch D."/>
            <person name="Podicherti R."/>
            <person name="Tsui H.-C.T."/>
            <person name="Winkler M.E."/>
        </authorList>
    </citation>
    <scope>NUCLEOTIDE SEQUENCE</scope>
</reference>
<dbReference type="PANTHER" id="PTHR21240:SF28">
    <property type="entry name" value="ISO-OROTATE DECARBOXYLASE (EUROFUNG)"/>
    <property type="match status" value="1"/>
</dbReference>
<dbReference type="Pfam" id="PF04909">
    <property type="entry name" value="Amidohydro_2"/>
    <property type="match status" value="1"/>
</dbReference>
<dbReference type="GO" id="GO:0019748">
    <property type="term" value="P:secondary metabolic process"/>
    <property type="evidence" value="ECO:0007669"/>
    <property type="project" value="TreeGrafter"/>
</dbReference>
<dbReference type="AlphaFoldDB" id="A0A381TWP8"/>